<reference evidence="1 2" key="1">
    <citation type="submission" date="2018-09" db="EMBL/GenBank/DDBJ databases">
        <title>A high-quality reference genome of wild soybean provides a powerful tool to mine soybean genomes.</title>
        <authorList>
            <person name="Xie M."/>
            <person name="Chung C.Y.L."/>
            <person name="Li M.-W."/>
            <person name="Wong F.-L."/>
            <person name="Chan T.-F."/>
            <person name="Lam H.-M."/>
        </authorList>
    </citation>
    <scope>NUCLEOTIDE SEQUENCE [LARGE SCALE GENOMIC DNA]</scope>
    <source>
        <strain evidence="2">cv. W05</strain>
        <tissue evidence="1">Hypocotyl of etiolated seedlings</tissue>
    </source>
</reference>
<protein>
    <recommendedName>
        <fullName evidence="3">RING-type domain-containing protein</fullName>
    </recommendedName>
</protein>
<evidence type="ECO:0000313" key="2">
    <source>
        <dbReference type="Proteomes" id="UP000289340"/>
    </source>
</evidence>
<dbReference type="EMBL" id="QZWG01000003">
    <property type="protein sequence ID" value="RZC20362.1"/>
    <property type="molecule type" value="Genomic_DNA"/>
</dbReference>
<evidence type="ECO:0000313" key="1">
    <source>
        <dbReference type="EMBL" id="RZC20362.1"/>
    </source>
</evidence>
<evidence type="ECO:0008006" key="3">
    <source>
        <dbReference type="Google" id="ProtNLM"/>
    </source>
</evidence>
<gene>
    <name evidence="1" type="ORF">D0Y65_006980</name>
</gene>
<sequence>MVTYAKSVVQNRLPGFHYESDASFCIFTLLLNISIYKLYDESNDDIYNMILMESVTVREVETVPLLASSTAIESLEKVKLEDDAGIKKKKKKRCSICLHEFKDNVEVSSMSFNHVYHQECIIT</sequence>
<proteinExistence type="predicted"/>
<dbReference type="SUPFAM" id="SSF57850">
    <property type="entry name" value="RING/U-box"/>
    <property type="match status" value="1"/>
</dbReference>
<name>A0A445LAP4_GLYSO</name>
<dbReference type="AlphaFoldDB" id="A0A445LAP4"/>
<keyword evidence="2" id="KW-1185">Reference proteome</keyword>
<dbReference type="Gene3D" id="3.30.40.10">
    <property type="entry name" value="Zinc/RING finger domain, C3HC4 (zinc finger)"/>
    <property type="match status" value="1"/>
</dbReference>
<organism evidence="1 2">
    <name type="scientific">Glycine soja</name>
    <name type="common">Wild soybean</name>
    <dbReference type="NCBI Taxonomy" id="3848"/>
    <lineage>
        <taxon>Eukaryota</taxon>
        <taxon>Viridiplantae</taxon>
        <taxon>Streptophyta</taxon>
        <taxon>Embryophyta</taxon>
        <taxon>Tracheophyta</taxon>
        <taxon>Spermatophyta</taxon>
        <taxon>Magnoliopsida</taxon>
        <taxon>eudicotyledons</taxon>
        <taxon>Gunneridae</taxon>
        <taxon>Pentapetalae</taxon>
        <taxon>rosids</taxon>
        <taxon>fabids</taxon>
        <taxon>Fabales</taxon>
        <taxon>Fabaceae</taxon>
        <taxon>Papilionoideae</taxon>
        <taxon>50 kb inversion clade</taxon>
        <taxon>NPAAA clade</taxon>
        <taxon>indigoferoid/millettioid clade</taxon>
        <taxon>Phaseoleae</taxon>
        <taxon>Glycine</taxon>
        <taxon>Glycine subgen. Soja</taxon>
    </lineage>
</organism>
<comment type="caution">
    <text evidence="1">The sequence shown here is derived from an EMBL/GenBank/DDBJ whole genome shotgun (WGS) entry which is preliminary data.</text>
</comment>
<dbReference type="InterPro" id="IPR013083">
    <property type="entry name" value="Znf_RING/FYVE/PHD"/>
</dbReference>
<accession>A0A445LAP4</accession>
<dbReference type="Proteomes" id="UP000289340">
    <property type="component" value="Chromosome 3"/>
</dbReference>